<evidence type="ECO:0000313" key="2">
    <source>
        <dbReference type="Proteomes" id="UP000679848"/>
    </source>
</evidence>
<dbReference type="KEGG" id="pfaa:MM59RIKEN_02860"/>
<dbReference type="AlphaFoldDB" id="A0A810Q9N9"/>
<dbReference type="RefSeq" id="WP_187015707.1">
    <property type="nucleotide sequence ID" value="NZ_AP023420.1"/>
</dbReference>
<proteinExistence type="predicted"/>
<dbReference type="Pfam" id="PF09684">
    <property type="entry name" value="Tail_P2_I"/>
    <property type="match status" value="1"/>
</dbReference>
<gene>
    <name evidence="1" type="ORF">MM59RIKEN_02860</name>
</gene>
<accession>A0A810Q9N9</accession>
<keyword evidence="2" id="KW-1185">Reference proteome</keyword>
<name>A0A810Q9N9_9FIRM</name>
<dbReference type="InterPro" id="IPR006521">
    <property type="entry name" value="Tail_protein_I"/>
</dbReference>
<sequence>MIKLSGSRFTDIMPENLAEQPEIQALAYAVGRQVEKLLAYADGARTYAAIYAVPEKVLDLLAVELRTPSYDENFSIKVKRTLIAESLLFYAQMGTPAAVNRIIETIFQAGHISEWWEYGGKPYHFKAYTTNPAITSDDVEEFKRVLGTVKRLSAWLDEIVLDLSTPPAEVFVGHWIHTGDFITLQRATM</sequence>
<protein>
    <submittedName>
        <fullName evidence="1">Phage tail protein</fullName>
    </submittedName>
</protein>
<evidence type="ECO:0000313" key="1">
    <source>
        <dbReference type="EMBL" id="BCK82967.1"/>
    </source>
</evidence>
<dbReference type="Proteomes" id="UP000679848">
    <property type="component" value="Chromosome"/>
</dbReference>
<organism evidence="1 2">
    <name type="scientific">Pusillibacter faecalis</name>
    <dbReference type="NCBI Taxonomy" id="2714358"/>
    <lineage>
        <taxon>Bacteria</taxon>
        <taxon>Bacillati</taxon>
        <taxon>Bacillota</taxon>
        <taxon>Clostridia</taxon>
        <taxon>Eubacteriales</taxon>
        <taxon>Oscillospiraceae</taxon>
        <taxon>Pusillibacter</taxon>
    </lineage>
</organism>
<dbReference type="NCBIfam" id="TIGR01634">
    <property type="entry name" value="tail_P2_I"/>
    <property type="match status" value="1"/>
</dbReference>
<reference evidence="1" key="1">
    <citation type="submission" date="2020-09" db="EMBL/GenBank/DDBJ databases">
        <title>New species isolated from human feces.</title>
        <authorList>
            <person name="Kitahara M."/>
            <person name="Shigeno Y."/>
            <person name="Shime M."/>
            <person name="Matsumoto Y."/>
            <person name="Nakamura S."/>
            <person name="Motooka D."/>
            <person name="Fukuoka S."/>
            <person name="Nishikawa H."/>
            <person name="Benno Y."/>
        </authorList>
    </citation>
    <scope>NUCLEOTIDE SEQUENCE</scope>
    <source>
        <strain evidence="1">MM59</strain>
    </source>
</reference>
<dbReference type="EMBL" id="AP023420">
    <property type="protein sequence ID" value="BCK82967.1"/>
    <property type="molecule type" value="Genomic_DNA"/>
</dbReference>